<keyword evidence="2" id="KW-0813">Transport</keyword>
<keyword evidence="9" id="KW-1185">Reference proteome</keyword>
<evidence type="ECO:0000256" key="3">
    <source>
        <dbReference type="ARBA" id="ARBA00022597"/>
    </source>
</evidence>
<dbReference type="InterPro" id="IPR001127">
    <property type="entry name" value="PTS_EIIA_1_perm"/>
</dbReference>
<evidence type="ECO:0000256" key="2">
    <source>
        <dbReference type="ARBA" id="ARBA00022448"/>
    </source>
</evidence>
<evidence type="ECO:0000256" key="6">
    <source>
        <dbReference type="ARBA" id="ARBA00022777"/>
    </source>
</evidence>
<keyword evidence="3 8" id="KW-0762">Sugar transport</keyword>
<evidence type="ECO:0000256" key="1">
    <source>
        <dbReference type="ARBA" id="ARBA00004496"/>
    </source>
</evidence>
<dbReference type="InterPro" id="IPR011055">
    <property type="entry name" value="Dup_hybrid_motif"/>
</dbReference>
<comment type="caution">
    <text evidence="8">The sequence shown here is derived from an EMBL/GenBank/DDBJ whole genome shotgun (WGS) entry which is preliminary data.</text>
</comment>
<dbReference type="RefSeq" id="WP_137607771.1">
    <property type="nucleotide sequence ID" value="NZ_BJDH01000006.1"/>
</dbReference>
<reference evidence="9" key="1">
    <citation type="journal article" date="2019" name="Int. J. Syst. Evol. Microbiol.">
        <title>The Global Catalogue of Microorganisms (GCM) 10K type strain sequencing project: providing services to taxonomists for standard genome sequencing and annotation.</title>
        <authorList>
            <consortium name="The Broad Institute Genomics Platform"/>
            <consortium name="The Broad Institute Genome Sequencing Center for Infectious Disease"/>
            <person name="Wu L."/>
            <person name="Ma J."/>
        </authorList>
    </citation>
    <scope>NUCLEOTIDE SEQUENCE [LARGE SCALE GENOMIC DNA]</scope>
    <source>
        <strain evidence="9">CCM 8934</strain>
    </source>
</reference>
<keyword evidence="5" id="KW-0598">Phosphotransferase system</keyword>
<evidence type="ECO:0000313" key="8">
    <source>
        <dbReference type="EMBL" id="MFC6295894.1"/>
    </source>
</evidence>
<sequence>MAVTTSSLIPVVAPVTGQKISLTTVVDTVFLCGLRVTNYPGLPRTDRIVAPTAGQVTRIANSQHNLGFRTANGLEVLIHLGFGTSMTADMPFHLIVKLGEHVEAGQPIAVMDLASTRLNQPKTTVPKRIRQAFLRLKVLAFTATHRIAPEGNVDTKLTLDLAANHRIATMGPPSVIQLS</sequence>
<dbReference type="Proteomes" id="UP001596227">
    <property type="component" value="Unassembled WGS sequence"/>
</dbReference>
<dbReference type="PANTHER" id="PTHR45008:SF1">
    <property type="entry name" value="PTS SYSTEM GLUCOSE-SPECIFIC EIIA COMPONENT"/>
    <property type="match status" value="1"/>
</dbReference>
<gene>
    <name evidence="8" type="ORF">ACFQH1_11840</name>
</gene>
<keyword evidence="4" id="KW-0808">Transferase</keyword>
<dbReference type="EMBL" id="JBHSSB010000031">
    <property type="protein sequence ID" value="MFC6295894.1"/>
    <property type="molecule type" value="Genomic_DNA"/>
</dbReference>
<dbReference type="InterPro" id="IPR050890">
    <property type="entry name" value="PTS_EIIA_component"/>
</dbReference>
<comment type="subcellular location">
    <subcellularLocation>
        <location evidence="1">Cytoplasm</location>
    </subcellularLocation>
</comment>
<evidence type="ECO:0000256" key="5">
    <source>
        <dbReference type="ARBA" id="ARBA00022683"/>
    </source>
</evidence>
<evidence type="ECO:0000313" key="9">
    <source>
        <dbReference type="Proteomes" id="UP001596227"/>
    </source>
</evidence>
<name>A0ABW1UJ87_9LACO</name>
<evidence type="ECO:0000256" key="4">
    <source>
        <dbReference type="ARBA" id="ARBA00022679"/>
    </source>
</evidence>
<dbReference type="PROSITE" id="PS51093">
    <property type="entry name" value="PTS_EIIA_TYPE_1"/>
    <property type="match status" value="1"/>
</dbReference>
<protein>
    <submittedName>
        <fullName evidence="8">PTS glucose transporter subunit IIA</fullName>
    </submittedName>
</protein>
<dbReference type="SUPFAM" id="SSF51261">
    <property type="entry name" value="Duplicated hybrid motif"/>
    <property type="match status" value="1"/>
</dbReference>
<dbReference type="PANTHER" id="PTHR45008">
    <property type="entry name" value="PTS SYSTEM GLUCOSE-SPECIFIC EIIA COMPONENT"/>
    <property type="match status" value="1"/>
</dbReference>
<dbReference type="Gene3D" id="2.70.70.10">
    <property type="entry name" value="Glucose Permease (Domain IIA)"/>
    <property type="match status" value="1"/>
</dbReference>
<organism evidence="8 9">
    <name type="scientific">Lactiplantibacillus daoliensis</name>
    <dbReference type="NCBI Taxonomy" id="2559916"/>
    <lineage>
        <taxon>Bacteria</taxon>
        <taxon>Bacillati</taxon>
        <taxon>Bacillota</taxon>
        <taxon>Bacilli</taxon>
        <taxon>Lactobacillales</taxon>
        <taxon>Lactobacillaceae</taxon>
        <taxon>Lactiplantibacillus</taxon>
    </lineage>
</organism>
<evidence type="ECO:0000259" key="7">
    <source>
        <dbReference type="PROSITE" id="PS51093"/>
    </source>
</evidence>
<keyword evidence="6" id="KW-0418">Kinase</keyword>
<feature type="domain" description="PTS EIIA type-1" evidence="7">
    <location>
        <begin position="27"/>
        <end position="131"/>
    </location>
</feature>
<dbReference type="Pfam" id="PF00358">
    <property type="entry name" value="PTS_EIIA_1"/>
    <property type="match status" value="1"/>
</dbReference>
<accession>A0ABW1UJ87</accession>
<proteinExistence type="predicted"/>